<dbReference type="AlphaFoldDB" id="A0A9P5TL36"/>
<accession>A0A9P5TL36</accession>
<proteinExistence type="predicted"/>
<keyword evidence="2" id="KW-1185">Reference proteome</keyword>
<dbReference type="EMBL" id="JADNYJ010000079">
    <property type="protein sequence ID" value="KAF8889523.1"/>
    <property type="molecule type" value="Genomic_DNA"/>
</dbReference>
<dbReference type="Proteomes" id="UP000724874">
    <property type="component" value="Unassembled WGS sequence"/>
</dbReference>
<sequence>MDQSICPSQQLTTTRASSQLHSLQYPVGRRSIDEGWKFHTLCKGLLVQINKEPKNSYSFVQLLFRSKWDKIRSLRITLNGRGYSDIFLDALRRPAYSLEIFDFTAPDDLPPLEGELFSGRAPRLLEFSYPDLILTWEQPWLHRLHKVELPSGIDASRVIEILGNMPLLEDLVLHDIEYSEHSPRGSISMPRLAQIHITAIFDATVAILEAIITSQACGLDLTIRVRASDTLTEERLLAARCVLSRYSTSYFPGRPLHYLDLSLYDGGILIRDAPLEEPGDHFAIVVLGLRDNPALNPIQSLVIGLFAISVLRQVAKFFLSCEFRIDGPWEDIKQDVADLTKELISVVKLKVFGAAALGLFITGEDATPTQWSFIRELELEGIWFPDWEGRLAYFLEERRGKNAMVEQLVIHFRPPIEKEEIRALRFLERVAGTVVTFWIDDKRVEYICGSGRIQTIFRKPSSRR</sequence>
<organism evidence="1 2">
    <name type="scientific">Gymnopilus junonius</name>
    <name type="common">Spectacular rustgill mushroom</name>
    <name type="synonym">Gymnopilus spectabilis subsp. junonius</name>
    <dbReference type="NCBI Taxonomy" id="109634"/>
    <lineage>
        <taxon>Eukaryota</taxon>
        <taxon>Fungi</taxon>
        <taxon>Dikarya</taxon>
        <taxon>Basidiomycota</taxon>
        <taxon>Agaricomycotina</taxon>
        <taxon>Agaricomycetes</taxon>
        <taxon>Agaricomycetidae</taxon>
        <taxon>Agaricales</taxon>
        <taxon>Agaricineae</taxon>
        <taxon>Hymenogastraceae</taxon>
        <taxon>Gymnopilus</taxon>
    </lineage>
</organism>
<comment type="caution">
    <text evidence="1">The sequence shown here is derived from an EMBL/GenBank/DDBJ whole genome shotgun (WGS) entry which is preliminary data.</text>
</comment>
<evidence type="ECO:0000313" key="1">
    <source>
        <dbReference type="EMBL" id="KAF8889523.1"/>
    </source>
</evidence>
<protein>
    <submittedName>
        <fullName evidence="1">Uncharacterized protein</fullName>
    </submittedName>
</protein>
<evidence type="ECO:0000313" key="2">
    <source>
        <dbReference type="Proteomes" id="UP000724874"/>
    </source>
</evidence>
<name>A0A9P5TL36_GYMJU</name>
<gene>
    <name evidence="1" type="ORF">CPB84DRAFT_1849321</name>
</gene>
<reference evidence="1" key="1">
    <citation type="submission" date="2020-11" db="EMBL/GenBank/DDBJ databases">
        <authorList>
            <consortium name="DOE Joint Genome Institute"/>
            <person name="Ahrendt S."/>
            <person name="Riley R."/>
            <person name="Andreopoulos W."/>
            <person name="LaButti K."/>
            <person name="Pangilinan J."/>
            <person name="Ruiz-duenas F.J."/>
            <person name="Barrasa J.M."/>
            <person name="Sanchez-Garcia M."/>
            <person name="Camarero S."/>
            <person name="Miyauchi S."/>
            <person name="Serrano A."/>
            <person name="Linde D."/>
            <person name="Babiker R."/>
            <person name="Drula E."/>
            <person name="Ayuso-Fernandez I."/>
            <person name="Pacheco R."/>
            <person name="Padilla G."/>
            <person name="Ferreira P."/>
            <person name="Barriuso J."/>
            <person name="Kellner H."/>
            <person name="Castanera R."/>
            <person name="Alfaro M."/>
            <person name="Ramirez L."/>
            <person name="Pisabarro A.G."/>
            <person name="Kuo A."/>
            <person name="Tritt A."/>
            <person name="Lipzen A."/>
            <person name="He G."/>
            <person name="Yan M."/>
            <person name="Ng V."/>
            <person name="Cullen D."/>
            <person name="Martin F."/>
            <person name="Rosso M.-N."/>
            <person name="Henrissat B."/>
            <person name="Hibbett D."/>
            <person name="Martinez A.T."/>
            <person name="Grigoriev I.V."/>
        </authorList>
    </citation>
    <scope>NUCLEOTIDE SEQUENCE</scope>
    <source>
        <strain evidence="1">AH 44721</strain>
    </source>
</reference>